<dbReference type="EMBL" id="CP019791">
    <property type="protein sequence ID" value="AQT67626.1"/>
    <property type="molecule type" value="Genomic_DNA"/>
</dbReference>
<protein>
    <recommendedName>
        <fullName evidence="7">Endoribonuclease YbeY</fullName>
        <ecNumber evidence="7">3.1.-.-</ecNumber>
    </recommendedName>
</protein>
<dbReference type="Gene3D" id="3.40.390.30">
    <property type="entry name" value="Metalloproteases ('zincins'), catalytic domain"/>
    <property type="match status" value="1"/>
</dbReference>
<evidence type="ECO:0000256" key="3">
    <source>
        <dbReference type="ARBA" id="ARBA00022723"/>
    </source>
</evidence>
<evidence type="ECO:0000256" key="2">
    <source>
        <dbReference type="ARBA" id="ARBA00022722"/>
    </source>
</evidence>
<evidence type="ECO:0000256" key="4">
    <source>
        <dbReference type="ARBA" id="ARBA00022759"/>
    </source>
</evidence>
<dbReference type="HAMAP" id="MF_00009">
    <property type="entry name" value="Endoribonucl_YbeY"/>
    <property type="match status" value="1"/>
</dbReference>
<keyword evidence="3 7" id="KW-0479">Metal-binding</keyword>
<comment type="function">
    <text evidence="7">Single strand-specific metallo-endoribonuclease involved in late-stage 70S ribosome quality control and in maturation of the 3' terminus of the 16S rRNA.</text>
</comment>
<dbReference type="GO" id="GO:0004521">
    <property type="term" value="F:RNA endonuclease activity"/>
    <property type="evidence" value="ECO:0007669"/>
    <property type="project" value="UniProtKB-UniRule"/>
</dbReference>
<keyword evidence="4 7" id="KW-0255">Endonuclease</keyword>
<comment type="similarity">
    <text evidence="1 7">Belongs to the endoribonuclease YbeY family.</text>
</comment>
<name>A0A1U9NJC9_9BACT</name>
<keyword evidence="2 7" id="KW-0540">Nuclease</keyword>
<comment type="subcellular location">
    <subcellularLocation>
        <location evidence="7">Cytoplasm</location>
    </subcellularLocation>
</comment>
<sequence>MSAGNIEITLNVEAPDVDIDTLRDLVMSVLDRYDATDATVSISIVGDEIITQVHQQFLGDEKTTDVISFDLSEAESENERIFDLVVNYEMASRQAQQRSHDAQAELALYITHGLLHNLGFDDIDPADAEKMHKAEDEILQTAGFGVVYAARPKES</sequence>
<dbReference type="InterPro" id="IPR023091">
    <property type="entry name" value="MetalPrtase_cat_dom_sf_prd"/>
</dbReference>
<accession>A0A1U9NJC9</accession>
<evidence type="ECO:0000313" key="9">
    <source>
        <dbReference type="Proteomes" id="UP000189674"/>
    </source>
</evidence>
<evidence type="ECO:0000256" key="5">
    <source>
        <dbReference type="ARBA" id="ARBA00022801"/>
    </source>
</evidence>
<evidence type="ECO:0000313" key="8">
    <source>
        <dbReference type="EMBL" id="AQT67626.1"/>
    </source>
</evidence>
<dbReference type="GO" id="GO:0005737">
    <property type="term" value="C:cytoplasm"/>
    <property type="evidence" value="ECO:0007669"/>
    <property type="project" value="UniProtKB-SubCell"/>
</dbReference>
<dbReference type="NCBIfam" id="TIGR00043">
    <property type="entry name" value="rRNA maturation RNase YbeY"/>
    <property type="match status" value="1"/>
</dbReference>
<dbReference type="SUPFAM" id="SSF55486">
    <property type="entry name" value="Metalloproteases ('zincins'), catalytic domain"/>
    <property type="match status" value="1"/>
</dbReference>
<dbReference type="PANTHER" id="PTHR46986:SF1">
    <property type="entry name" value="ENDORIBONUCLEASE YBEY, CHLOROPLASTIC"/>
    <property type="match status" value="1"/>
</dbReference>
<dbReference type="GO" id="GO:0006364">
    <property type="term" value="P:rRNA processing"/>
    <property type="evidence" value="ECO:0007669"/>
    <property type="project" value="UniProtKB-UniRule"/>
</dbReference>
<keyword evidence="7" id="KW-0698">rRNA processing</keyword>
<evidence type="ECO:0000256" key="1">
    <source>
        <dbReference type="ARBA" id="ARBA00010875"/>
    </source>
</evidence>
<dbReference type="Proteomes" id="UP000189674">
    <property type="component" value="Chromosome"/>
</dbReference>
<dbReference type="PANTHER" id="PTHR46986">
    <property type="entry name" value="ENDORIBONUCLEASE YBEY, CHLOROPLASTIC"/>
    <property type="match status" value="1"/>
</dbReference>
<keyword evidence="9" id="KW-1185">Reference proteome</keyword>
<comment type="cofactor">
    <cofactor evidence="7">
        <name>Zn(2+)</name>
        <dbReference type="ChEBI" id="CHEBI:29105"/>
    </cofactor>
    <text evidence="7">Binds 1 zinc ion.</text>
</comment>
<proteinExistence type="inferred from homology"/>
<feature type="binding site" evidence="7">
    <location>
        <position position="122"/>
    </location>
    <ligand>
        <name>Zn(2+)</name>
        <dbReference type="ChEBI" id="CHEBI:29105"/>
        <note>catalytic</note>
    </ligand>
</feature>
<dbReference type="RefSeq" id="WP_169852958.1">
    <property type="nucleotide sequence ID" value="NZ_CP019791.1"/>
</dbReference>
<feature type="binding site" evidence="7">
    <location>
        <position position="112"/>
    </location>
    <ligand>
        <name>Zn(2+)</name>
        <dbReference type="ChEBI" id="CHEBI:29105"/>
        <note>catalytic</note>
    </ligand>
</feature>
<dbReference type="AlphaFoldDB" id="A0A1U9NJC9"/>
<gene>
    <name evidence="7 8" type="primary">ybeY</name>
    <name evidence="8" type="ORF">STSP2_00774</name>
</gene>
<dbReference type="GO" id="GO:0004222">
    <property type="term" value="F:metalloendopeptidase activity"/>
    <property type="evidence" value="ECO:0007669"/>
    <property type="project" value="InterPro"/>
</dbReference>
<dbReference type="GO" id="GO:0008270">
    <property type="term" value="F:zinc ion binding"/>
    <property type="evidence" value="ECO:0007669"/>
    <property type="project" value="UniProtKB-UniRule"/>
</dbReference>
<organism evidence="8 9">
    <name type="scientific">Anaerohalosphaera lusitana</name>
    <dbReference type="NCBI Taxonomy" id="1936003"/>
    <lineage>
        <taxon>Bacteria</taxon>
        <taxon>Pseudomonadati</taxon>
        <taxon>Planctomycetota</taxon>
        <taxon>Phycisphaerae</taxon>
        <taxon>Sedimentisphaerales</taxon>
        <taxon>Anaerohalosphaeraceae</taxon>
        <taxon>Anaerohalosphaera</taxon>
    </lineage>
</organism>
<evidence type="ECO:0000256" key="7">
    <source>
        <dbReference type="HAMAP-Rule" id="MF_00009"/>
    </source>
</evidence>
<keyword evidence="6 7" id="KW-0862">Zinc</keyword>
<dbReference type="EC" id="3.1.-.-" evidence="7"/>
<keyword evidence="7" id="KW-0963">Cytoplasm</keyword>
<dbReference type="InterPro" id="IPR002036">
    <property type="entry name" value="YbeY"/>
</dbReference>
<keyword evidence="5 7" id="KW-0378">Hydrolase</keyword>
<feature type="binding site" evidence="7">
    <location>
        <position position="116"/>
    </location>
    <ligand>
        <name>Zn(2+)</name>
        <dbReference type="ChEBI" id="CHEBI:29105"/>
        <note>catalytic</note>
    </ligand>
</feature>
<evidence type="ECO:0000256" key="6">
    <source>
        <dbReference type="ARBA" id="ARBA00022833"/>
    </source>
</evidence>
<keyword evidence="7" id="KW-0690">Ribosome biogenesis</keyword>
<reference evidence="9" key="1">
    <citation type="submission" date="2017-02" db="EMBL/GenBank/DDBJ databases">
        <title>Comparative genomics and description of representatives of a novel lineage of planctomycetes thriving in anoxic sediments.</title>
        <authorList>
            <person name="Spring S."/>
            <person name="Bunk B."/>
            <person name="Sproer C."/>
        </authorList>
    </citation>
    <scope>NUCLEOTIDE SEQUENCE [LARGE SCALE GENOMIC DNA]</scope>
    <source>
        <strain evidence="9">ST-NAGAB-D1</strain>
    </source>
</reference>
<dbReference type="Pfam" id="PF02130">
    <property type="entry name" value="YbeY"/>
    <property type="match status" value="1"/>
</dbReference>
<dbReference type="KEGG" id="alus:STSP2_00774"/>
<dbReference type="STRING" id="1936003.STSP2_00774"/>